<name>A0A7D3XXX8_9SPHN</name>
<keyword evidence="5" id="KW-1185">Reference proteome</keyword>
<organism evidence="4 5">
    <name type="scientific">Erythrobacter mangrovi</name>
    <dbReference type="NCBI Taxonomy" id="2739433"/>
    <lineage>
        <taxon>Bacteria</taxon>
        <taxon>Pseudomonadati</taxon>
        <taxon>Pseudomonadota</taxon>
        <taxon>Alphaproteobacteria</taxon>
        <taxon>Sphingomonadales</taxon>
        <taxon>Erythrobacteraceae</taxon>
        <taxon>Erythrobacter/Porphyrobacter group</taxon>
        <taxon>Erythrobacter</taxon>
    </lineage>
</organism>
<evidence type="ECO:0000259" key="3">
    <source>
        <dbReference type="Pfam" id="PF13435"/>
    </source>
</evidence>
<evidence type="ECO:0000256" key="1">
    <source>
        <dbReference type="ARBA" id="ARBA00022729"/>
    </source>
</evidence>
<evidence type="ECO:0000256" key="2">
    <source>
        <dbReference type="SAM" id="Phobius"/>
    </source>
</evidence>
<dbReference type="KEGG" id="emv:HQR01_12665"/>
<dbReference type="GO" id="GO:0016491">
    <property type="term" value="F:oxidoreductase activity"/>
    <property type="evidence" value="ECO:0007669"/>
    <property type="project" value="TreeGrafter"/>
</dbReference>
<dbReference type="InterPro" id="IPR036280">
    <property type="entry name" value="Multihaem_cyt_sf"/>
</dbReference>
<evidence type="ECO:0000313" key="5">
    <source>
        <dbReference type="Proteomes" id="UP000504693"/>
    </source>
</evidence>
<dbReference type="PANTHER" id="PTHR35038:SF6">
    <property type="entry name" value="SURFACE LOCALIZED DECAHEME CYTOCHROME C LIPOPROTEIN"/>
    <property type="match status" value="1"/>
</dbReference>
<sequence>MPVAVWGRAKGLWREGRSRLVAIGSLLSVAITIAAFATLPAEHVQAQGSGGGVYEGVATCAGSTCHGRSEGNGAVVRQDEIATWQEPSSASGAHSRAYSVLASQRGRQIAETLGIGPATSASACLGCHATFVPEARRGARFHTSDGVGCESCHGPAQGWLQVHYEKAASHASNVRAGLVPLERPQVRAKVCLDCHYGSTDTGQFVTHAMMAAGHPRVSFELDLFSSLQQHHDEDADYASRKGRTDSVRLWAVGQAEAVARATDLFARPGFGMNGMFPQLYFYDCHSCHRPITDGPARRLTFETNPGRPIPFGNPPFNDENIIMLSAVSRTLAPGAGGAFDDASKAFHRAMGQDRASAQAAAVTLRERAQALSDALAARAYGGGDAFDVIASVAGKATTPRFTDYAGSVQAVMAVDTLLNALVREGRVTVGAAAGIRTNINRAYAAVSAPEAYRPAAFRSALSTAANAIGSLR</sequence>
<dbReference type="AlphaFoldDB" id="A0A7D3XXX8"/>
<dbReference type="InterPro" id="IPR023155">
    <property type="entry name" value="Cyt_c-552/4"/>
</dbReference>
<keyword evidence="2" id="KW-0472">Membrane</keyword>
<feature type="transmembrane region" description="Helical" evidence="2">
    <location>
        <begin position="20"/>
        <end position="39"/>
    </location>
</feature>
<dbReference type="Gene3D" id="1.10.1130.10">
    <property type="entry name" value="Flavocytochrome C3, Chain A"/>
    <property type="match status" value="1"/>
</dbReference>
<protein>
    <recommendedName>
        <fullName evidence="3">Cytochrome c-552/4 domain-containing protein</fullName>
    </recommendedName>
</protein>
<dbReference type="InterPro" id="IPR051829">
    <property type="entry name" value="Multiheme_Cytochr_ET"/>
</dbReference>
<keyword evidence="2" id="KW-0812">Transmembrane</keyword>
<evidence type="ECO:0000313" key="4">
    <source>
        <dbReference type="EMBL" id="QKG72796.1"/>
    </source>
</evidence>
<dbReference type="PANTHER" id="PTHR35038">
    <property type="entry name" value="DISSIMILATORY SULFITE REDUCTASE SIRA"/>
    <property type="match status" value="1"/>
</dbReference>
<accession>A0A7D3XXX8</accession>
<feature type="domain" description="Cytochrome c-552/4" evidence="3">
    <location>
        <begin position="80"/>
        <end position="154"/>
    </location>
</feature>
<dbReference type="SUPFAM" id="SSF48695">
    <property type="entry name" value="Multiheme cytochromes"/>
    <property type="match status" value="1"/>
</dbReference>
<keyword evidence="2" id="KW-1133">Transmembrane helix</keyword>
<reference evidence="4 5" key="1">
    <citation type="submission" date="2020-05" db="EMBL/GenBank/DDBJ databases">
        <title>Erythrobacter mangrovi sp. nov., isolated from rhizosphere soil of mangrove plant (Kandelia candel).</title>
        <authorList>
            <person name="Ye Y.H."/>
        </authorList>
    </citation>
    <scope>NUCLEOTIDE SEQUENCE [LARGE SCALE GENOMIC DNA]</scope>
    <source>
        <strain evidence="4 5">EB310</strain>
    </source>
</reference>
<keyword evidence="1" id="KW-0732">Signal</keyword>
<dbReference type="Pfam" id="PF13435">
    <property type="entry name" value="Cytochrome_C554"/>
    <property type="match status" value="1"/>
</dbReference>
<dbReference type="EMBL" id="CP053921">
    <property type="protein sequence ID" value="QKG72796.1"/>
    <property type="molecule type" value="Genomic_DNA"/>
</dbReference>
<dbReference type="Proteomes" id="UP000504693">
    <property type="component" value="Chromosome"/>
</dbReference>
<gene>
    <name evidence="4" type="ORF">HQR01_12665</name>
</gene>
<proteinExistence type="predicted"/>